<feature type="chain" id="PRO_5020366302" evidence="1">
    <location>
        <begin position="23"/>
        <end position="341"/>
    </location>
</feature>
<gene>
    <name evidence="2" type="ORF">E4633_13835</name>
</gene>
<evidence type="ECO:0000256" key="1">
    <source>
        <dbReference type="SAM" id="SignalP"/>
    </source>
</evidence>
<accession>A0A4S1CDA0</accession>
<proteinExistence type="predicted"/>
<sequence>MKRLLLLVLLFVSLFTAADSFADSKDDDLLVPTDTAQPIIIKLDQDTGAIIHEKFPVDIFDRFADDVLFLLPAEMVDVIAPRYDDFIAKSRFALRHDYWKLMIQPGYFSEKNISNQCTRAVTAIKAKDHDRMVTELADMVQNLFEAANLDQRDKTGKNMEKRLQKFIKQENSEYVIEFSGYKEQKRSEIVSQIYTINKYTKDSIRYKQLVTKTAELWTSVWEAANGNKTGTPPRQQFLVKSLSLSMKPTLDLEARIKDYDEWQIVMNRNALRPGEWRSQLVEKRIDDYVKETVNYEMAERESALLKMMKGTREPKLLYRNPDRPRAVRYQQKYFTALNKRL</sequence>
<keyword evidence="1" id="KW-0732">Signal</keyword>
<dbReference type="AlphaFoldDB" id="A0A4S1CDA0"/>
<organism evidence="2 3">
    <name type="scientific">Geomonas terrae</name>
    <dbReference type="NCBI Taxonomy" id="2562681"/>
    <lineage>
        <taxon>Bacteria</taxon>
        <taxon>Pseudomonadati</taxon>
        <taxon>Thermodesulfobacteriota</taxon>
        <taxon>Desulfuromonadia</taxon>
        <taxon>Geobacterales</taxon>
        <taxon>Geobacteraceae</taxon>
        <taxon>Geomonas</taxon>
    </lineage>
</organism>
<name>A0A4S1CDA0_9BACT</name>
<dbReference type="EMBL" id="SRSC01000003">
    <property type="protein sequence ID" value="TGU71408.1"/>
    <property type="molecule type" value="Genomic_DNA"/>
</dbReference>
<protein>
    <submittedName>
        <fullName evidence="2">Uncharacterized protein</fullName>
    </submittedName>
</protein>
<dbReference type="Proteomes" id="UP000306416">
    <property type="component" value="Unassembled WGS sequence"/>
</dbReference>
<reference evidence="2 3" key="1">
    <citation type="submission" date="2019-04" db="EMBL/GenBank/DDBJ databases">
        <title>Geobacter oryzae sp. nov., ferric-reducing bacteria isolated from paddy soil.</title>
        <authorList>
            <person name="Xu Z."/>
            <person name="Masuda Y."/>
            <person name="Itoh H."/>
            <person name="Senoo K."/>
        </authorList>
    </citation>
    <scope>NUCLEOTIDE SEQUENCE [LARGE SCALE GENOMIC DNA]</scope>
    <source>
        <strain evidence="2 3">Red111</strain>
    </source>
</reference>
<feature type="signal peptide" evidence="1">
    <location>
        <begin position="1"/>
        <end position="22"/>
    </location>
</feature>
<dbReference type="RefSeq" id="WP_135870978.1">
    <property type="nucleotide sequence ID" value="NZ_SRSC01000003.1"/>
</dbReference>
<evidence type="ECO:0000313" key="3">
    <source>
        <dbReference type="Proteomes" id="UP000306416"/>
    </source>
</evidence>
<keyword evidence="3" id="KW-1185">Reference proteome</keyword>
<comment type="caution">
    <text evidence="2">The sequence shown here is derived from an EMBL/GenBank/DDBJ whole genome shotgun (WGS) entry which is preliminary data.</text>
</comment>
<evidence type="ECO:0000313" key="2">
    <source>
        <dbReference type="EMBL" id="TGU71408.1"/>
    </source>
</evidence>